<proteinExistence type="predicted"/>
<organism evidence="1 2">
    <name type="scientific">Prochlorococcus marinus str. MIT 9314</name>
    <dbReference type="NCBI Taxonomy" id="167548"/>
    <lineage>
        <taxon>Bacteria</taxon>
        <taxon>Bacillati</taxon>
        <taxon>Cyanobacteriota</taxon>
        <taxon>Cyanophyceae</taxon>
        <taxon>Synechococcales</taxon>
        <taxon>Prochlorococcaceae</taxon>
        <taxon>Prochlorococcus</taxon>
    </lineage>
</organism>
<evidence type="ECO:0000313" key="1">
    <source>
        <dbReference type="EMBL" id="KGG01765.1"/>
    </source>
</evidence>
<dbReference type="RefSeq" id="WP_032515596.1">
    <property type="nucleotide sequence ID" value="NZ_JNAO01000008.1"/>
</dbReference>
<protein>
    <submittedName>
        <fullName evidence="1">Putative Phosphoenolpyruvate carboxykinase</fullName>
    </submittedName>
</protein>
<sequence length="125" mass="14437">MNQNSVKTIGINDEPRKDSHLVYVNQADGLKGILNRDFDEWSNFDGWESISVQQWIFSRALEVFRGKKIDIKCDCCEHNDLIPNDFESIKKEKCFGKKSAYMIEKVVDEIVLAKVRRESDGTYSA</sequence>
<keyword evidence="1" id="KW-0808">Transferase</keyword>
<dbReference type="AlphaFoldDB" id="A0A0A2AMJ7"/>
<dbReference type="EMBL" id="JNAO01000008">
    <property type="protein sequence ID" value="KGG01765.1"/>
    <property type="molecule type" value="Genomic_DNA"/>
</dbReference>
<dbReference type="GO" id="GO:0016301">
    <property type="term" value="F:kinase activity"/>
    <property type="evidence" value="ECO:0007669"/>
    <property type="project" value="UniProtKB-KW"/>
</dbReference>
<reference evidence="2" key="1">
    <citation type="journal article" date="2014" name="Sci. Data">
        <title>Genomes of diverse isolates of the marine cyanobacterium Prochlorococcus.</title>
        <authorList>
            <person name="Biller S."/>
            <person name="Berube P."/>
            <person name="Thompson J."/>
            <person name="Kelly L."/>
            <person name="Roggensack S."/>
            <person name="Awad L."/>
            <person name="Roache-Johnson K."/>
            <person name="Ding H."/>
            <person name="Giovannoni S.J."/>
            <person name="Moore L.R."/>
            <person name="Chisholm S.W."/>
        </authorList>
    </citation>
    <scope>NUCLEOTIDE SEQUENCE [LARGE SCALE GENOMIC DNA]</scope>
    <source>
        <strain evidence="2">MIT 9314</strain>
    </source>
</reference>
<dbReference type="eggNOG" id="ENOG50306T3">
    <property type="taxonomic scope" value="Bacteria"/>
</dbReference>
<keyword evidence="1" id="KW-0418">Kinase</keyword>
<gene>
    <name evidence="1" type="ORF">EU98_0792</name>
</gene>
<accession>A0A0A2AMJ7</accession>
<name>A0A0A2AMJ7_PROMR</name>
<dbReference type="Proteomes" id="UP000030533">
    <property type="component" value="Unassembled WGS sequence"/>
</dbReference>
<keyword evidence="1" id="KW-0670">Pyruvate</keyword>
<comment type="caution">
    <text evidence="1">The sequence shown here is derived from an EMBL/GenBank/DDBJ whole genome shotgun (WGS) entry which is preliminary data.</text>
</comment>
<evidence type="ECO:0000313" key="2">
    <source>
        <dbReference type="Proteomes" id="UP000030533"/>
    </source>
</evidence>
<dbReference type="STRING" id="167548.EU98_0792"/>